<sequence>MKYRKKVIMGITSSVVLVATLAYAAPNWESGMMGMMGGPGMMSGGCMMGGGQGMMSKHNGMMHGRGTMAGGMGIGAMQEQFDELENQLKLNKEQQVKWDEFEQIIELQANSMIEHRQQMLEFFQDSQTLPQRLERHTQMMGERFASMTSYSAALSSVYQSLDPNQKKILDQNTFMGCFS</sequence>
<dbReference type="EMBL" id="CR378678">
    <property type="protein sequence ID" value="CAG23011.1"/>
    <property type="molecule type" value="Genomic_DNA"/>
</dbReference>
<keyword evidence="3" id="KW-1185">Reference proteome</keyword>
<reference evidence="3" key="1">
    <citation type="journal article" date="2005" name="Science">
        <title>Life at depth: Photobacterium profundum genome sequence and expression analysis.</title>
        <authorList>
            <person name="Vezzi A."/>
            <person name="Campanaro S."/>
            <person name="D'Angelo M."/>
            <person name="Simonato F."/>
            <person name="Vitulo N."/>
            <person name="Lauro F.M."/>
            <person name="Cestaro A."/>
            <person name="Malacrida G."/>
            <person name="Simionati B."/>
            <person name="Cannata N."/>
            <person name="Romualdi C."/>
            <person name="Bartlett D.H."/>
            <person name="Valle G."/>
        </authorList>
    </citation>
    <scope>NUCLEOTIDE SEQUENCE [LARGE SCALE GENOMIC DNA]</scope>
    <source>
        <strain evidence="3">ATCC BAA-1253 / SS9</strain>
    </source>
</reference>
<dbReference type="HOGENOM" id="CLU_1502132_0_0_6"/>
<evidence type="ECO:0000313" key="3">
    <source>
        <dbReference type="Proteomes" id="UP000000593"/>
    </source>
</evidence>
<evidence type="ECO:0000256" key="1">
    <source>
        <dbReference type="SAM" id="SignalP"/>
    </source>
</evidence>
<feature type="chain" id="PRO_5004275977" description="Zinc resistance-associated protein" evidence="1">
    <location>
        <begin position="25"/>
        <end position="179"/>
    </location>
</feature>
<dbReference type="eggNOG" id="ENOG5030WTG">
    <property type="taxonomic scope" value="Bacteria"/>
</dbReference>
<dbReference type="KEGG" id="ppr:PBPRB1139"/>
<dbReference type="GO" id="GO:0042597">
    <property type="term" value="C:periplasmic space"/>
    <property type="evidence" value="ECO:0007669"/>
    <property type="project" value="InterPro"/>
</dbReference>
<proteinExistence type="predicted"/>
<dbReference type="RefSeq" id="WP_011221201.1">
    <property type="nucleotide sequence ID" value="NC_006371.1"/>
</dbReference>
<evidence type="ECO:0008006" key="4">
    <source>
        <dbReference type="Google" id="ProtNLM"/>
    </source>
</evidence>
<dbReference type="STRING" id="298386.PBPRB1139"/>
<evidence type="ECO:0000313" key="2">
    <source>
        <dbReference type="EMBL" id="CAG23011.1"/>
    </source>
</evidence>
<feature type="signal peptide" evidence="1">
    <location>
        <begin position="1"/>
        <end position="24"/>
    </location>
</feature>
<dbReference type="Pfam" id="PF07813">
    <property type="entry name" value="LTXXQ"/>
    <property type="match status" value="1"/>
</dbReference>
<accession>Q6LI69</accession>
<organism evidence="2 3">
    <name type="scientific">Photobacterium profundum (strain SS9)</name>
    <dbReference type="NCBI Taxonomy" id="298386"/>
    <lineage>
        <taxon>Bacteria</taxon>
        <taxon>Pseudomonadati</taxon>
        <taxon>Pseudomonadota</taxon>
        <taxon>Gammaproteobacteria</taxon>
        <taxon>Vibrionales</taxon>
        <taxon>Vibrionaceae</taxon>
        <taxon>Photobacterium</taxon>
    </lineage>
</organism>
<gene>
    <name evidence="2" type="ordered locus">PBPRB1139</name>
</gene>
<protein>
    <recommendedName>
        <fullName evidence="4">Zinc resistance-associated protein</fullName>
    </recommendedName>
</protein>
<name>Q6LI69_PHOPR</name>
<dbReference type="Proteomes" id="UP000000593">
    <property type="component" value="Chromosome 2"/>
</dbReference>
<dbReference type="InterPro" id="IPR012899">
    <property type="entry name" value="LTXXQ"/>
</dbReference>
<keyword evidence="1" id="KW-0732">Signal</keyword>
<dbReference type="AlphaFoldDB" id="Q6LI69"/>